<dbReference type="PANTHER" id="PTHR36456:SF1">
    <property type="entry name" value="UPF0232 PROTEIN SCO3875"/>
    <property type="match status" value="1"/>
</dbReference>
<name>A0A9X2KH51_9MICC</name>
<feature type="compositionally biased region" description="Basic and acidic residues" evidence="1">
    <location>
        <begin position="34"/>
        <end position="44"/>
    </location>
</feature>
<feature type="region of interest" description="Disordered" evidence="1">
    <location>
        <begin position="1"/>
        <end position="53"/>
    </location>
</feature>
<protein>
    <submittedName>
        <fullName evidence="2">DciA family protein</fullName>
    </submittedName>
</protein>
<dbReference type="Proteomes" id="UP001139502">
    <property type="component" value="Unassembled WGS sequence"/>
</dbReference>
<dbReference type="AlphaFoldDB" id="A0A9X2KH51"/>
<dbReference type="RefSeq" id="WP_254165759.1">
    <property type="nucleotide sequence ID" value="NZ_JANAFB010000010.1"/>
</dbReference>
<sequence>MGEGPEDPRRLPDAEGGRSGPGGHGGVGPAAETPAERQRRRELEHDEVDAPASLLQRLRSAAVARGEGRLTGNAAKKVIREFGEVVSAEPGQAKKNRWREEGWDPRILGGYSGPGKSSRDPQGLGSVMGHMIASRGWKEPVAVGSVLARWGDLVGPALAAHTSPEHFENSEVTIRCDSTNYATVLRTMIPQLMQTFERELGHGIVTKISVLGPSVPSWKKGRRVAPGGRGPRDTYG</sequence>
<feature type="compositionally biased region" description="Gly residues" evidence="1">
    <location>
        <begin position="17"/>
        <end position="28"/>
    </location>
</feature>
<reference evidence="2" key="1">
    <citation type="submission" date="2022-06" db="EMBL/GenBank/DDBJ databases">
        <title>Rothia sp. isolated from sandalwood seedling.</title>
        <authorList>
            <person name="Tuikhar N."/>
            <person name="Kirdat K."/>
            <person name="Thorat V."/>
            <person name="Swetha P."/>
            <person name="Padma S."/>
            <person name="Sundararaj R."/>
            <person name="Yadav A."/>
        </authorList>
    </citation>
    <scope>NUCLEOTIDE SEQUENCE</scope>
    <source>
        <strain evidence="2">AR01</strain>
    </source>
</reference>
<accession>A0A9X2KH51</accession>
<keyword evidence="3" id="KW-1185">Reference proteome</keyword>
<evidence type="ECO:0000256" key="1">
    <source>
        <dbReference type="SAM" id="MobiDB-lite"/>
    </source>
</evidence>
<dbReference type="InterPro" id="IPR007922">
    <property type="entry name" value="DciA-like"/>
</dbReference>
<gene>
    <name evidence="2" type="ORF">NBM05_05655</name>
</gene>
<dbReference type="PANTHER" id="PTHR36456">
    <property type="entry name" value="UPF0232 PROTEIN SCO3875"/>
    <property type="match status" value="1"/>
</dbReference>
<organism evidence="2 3">
    <name type="scientific">Rothia santali</name>
    <dbReference type="NCBI Taxonomy" id="2949643"/>
    <lineage>
        <taxon>Bacteria</taxon>
        <taxon>Bacillati</taxon>
        <taxon>Actinomycetota</taxon>
        <taxon>Actinomycetes</taxon>
        <taxon>Micrococcales</taxon>
        <taxon>Micrococcaceae</taxon>
        <taxon>Rothia</taxon>
    </lineage>
</organism>
<comment type="caution">
    <text evidence="2">The sequence shown here is derived from an EMBL/GenBank/DDBJ whole genome shotgun (WGS) entry which is preliminary data.</text>
</comment>
<proteinExistence type="predicted"/>
<evidence type="ECO:0000313" key="2">
    <source>
        <dbReference type="EMBL" id="MCP3425512.1"/>
    </source>
</evidence>
<dbReference type="EMBL" id="JANAFB010000010">
    <property type="protein sequence ID" value="MCP3425512.1"/>
    <property type="molecule type" value="Genomic_DNA"/>
</dbReference>
<feature type="compositionally biased region" description="Basic and acidic residues" evidence="1">
    <location>
        <begin position="1"/>
        <end position="16"/>
    </location>
</feature>
<dbReference type="Pfam" id="PF05258">
    <property type="entry name" value="DciA"/>
    <property type="match status" value="1"/>
</dbReference>
<evidence type="ECO:0000313" key="3">
    <source>
        <dbReference type="Proteomes" id="UP001139502"/>
    </source>
</evidence>